<name>A0A814MEE1_ADIRI</name>
<comment type="caution">
    <text evidence="2">The sequence shown here is derived from an EMBL/GenBank/DDBJ whole genome shotgun (WGS) entry which is preliminary data.</text>
</comment>
<accession>A0A814MEE1</accession>
<dbReference type="Proteomes" id="UP000663828">
    <property type="component" value="Unassembled WGS sequence"/>
</dbReference>
<proteinExistence type="predicted"/>
<evidence type="ECO:0000313" key="2">
    <source>
        <dbReference type="EMBL" id="CAF1076890.1"/>
    </source>
</evidence>
<feature type="chain" id="PRO_5036225253" description="Secreted protein" evidence="1">
    <location>
        <begin position="23"/>
        <end position="162"/>
    </location>
</feature>
<evidence type="ECO:0000313" key="3">
    <source>
        <dbReference type="EMBL" id="CAF1181843.1"/>
    </source>
</evidence>
<feature type="signal peptide" evidence="1">
    <location>
        <begin position="1"/>
        <end position="22"/>
    </location>
</feature>
<evidence type="ECO:0008006" key="5">
    <source>
        <dbReference type="Google" id="ProtNLM"/>
    </source>
</evidence>
<dbReference type="AlphaFoldDB" id="A0A814MEE1"/>
<dbReference type="OrthoDB" id="9981066at2759"/>
<sequence>MFSSTTVSLLLVAVVFVSHTHSNPISDDECQAQFYPNDECGGSISTPIQCVSKKLNLADTEISSCTSVGLFWSYPTNNFTLTIETPFTKAQQAYKLEIDNEQLRASVLHVYRIVDGQETEITTDDKKLIQNSDKNFQVVLKLQSFPAIFSYGVFINYKVTAL</sequence>
<dbReference type="Proteomes" id="UP000663852">
    <property type="component" value="Unassembled WGS sequence"/>
</dbReference>
<evidence type="ECO:0000256" key="1">
    <source>
        <dbReference type="SAM" id="SignalP"/>
    </source>
</evidence>
<gene>
    <name evidence="3" type="ORF">EDS130_LOCUS24287</name>
    <name evidence="2" type="ORF">XAT740_LOCUS17115</name>
</gene>
<organism evidence="2 4">
    <name type="scientific">Adineta ricciae</name>
    <name type="common">Rotifer</name>
    <dbReference type="NCBI Taxonomy" id="249248"/>
    <lineage>
        <taxon>Eukaryota</taxon>
        <taxon>Metazoa</taxon>
        <taxon>Spiralia</taxon>
        <taxon>Gnathifera</taxon>
        <taxon>Rotifera</taxon>
        <taxon>Eurotatoria</taxon>
        <taxon>Bdelloidea</taxon>
        <taxon>Adinetida</taxon>
        <taxon>Adinetidae</taxon>
        <taxon>Adineta</taxon>
    </lineage>
</organism>
<keyword evidence="1" id="KW-0732">Signal</keyword>
<protein>
    <recommendedName>
        <fullName evidence="5">Secreted protein</fullName>
    </recommendedName>
</protein>
<dbReference type="EMBL" id="CAJNOR010001110">
    <property type="protein sequence ID" value="CAF1076890.1"/>
    <property type="molecule type" value="Genomic_DNA"/>
</dbReference>
<reference evidence="2" key="1">
    <citation type="submission" date="2021-02" db="EMBL/GenBank/DDBJ databases">
        <authorList>
            <person name="Nowell W R."/>
        </authorList>
    </citation>
    <scope>NUCLEOTIDE SEQUENCE</scope>
</reference>
<keyword evidence="4" id="KW-1185">Reference proteome</keyword>
<evidence type="ECO:0000313" key="4">
    <source>
        <dbReference type="Proteomes" id="UP000663828"/>
    </source>
</evidence>
<dbReference type="EMBL" id="CAJNOJ010000137">
    <property type="protein sequence ID" value="CAF1181843.1"/>
    <property type="molecule type" value="Genomic_DNA"/>
</dbReference>